<dbReference type="PANTHER" id="PTHR22996:SF0">
    <property type="entry name" value="RE60872P-RELATED"/>
    <property type="match status" value="1"/>
</dbReference>
<comment type="catalytic activity">
    <reaction evidence="1">
        <text>S-ubiquitinyl-[E2 ubiquitin-conjugating enzyme]-L-cysteine + [acceptor protein]-L-lysine = [E2 ubiquitin-conjugating enzyme]-L-cysteine + N(6)-ubiquitinyl-[acceptor protein]-L-lysine.</text>
        <dbReference type="EC" id="2.3.2.27"/>
    </reaction>
</comment>
<dbReference type="GO" id="GO:0016567">
    <property type="term" value="P:protein ubiquitination"/>
    <property type="evidence" value="ECO:0007669"/>
    <property type="project" value="TreeGrafter"/>
</dbReference>
<keyword evidence="5" id="KW-0519">Myristate</keyword>
<reference evidence="15" key="1">
    <citation type="submission" date="2018-10" db="EMBL/GenBank/DDBJ databases">
        <title>Transcriptome assembly of Aceria tosichella (Wheat curl mite) Type 2.</title>
        <authorList>
            <person name="Scully E.D."/>
            <person name="Geib S.M."/>
            <person name="Palmer N.A."/>
            <person name="Gupta A.K."/>
            <person name="Sarath G."/>
            <person name="Tatineni S."/>
        </authorList>
    </citation>
    <scope>NUCLEOTIDE SEQUENCE</scope>
    <source>
        <strain evidence="15">LincolnNE</strain>
    </source>
</reference>
<evidence type="ECO:0000256" key="1">
    <source>
        <dbReference type="ARBA" id="ARBA00000900"/>
    </source>
</evidence>
<comment type="similarity">
    <text evidence="11">Belongs to the RING-type zinc finger family. LOG2 subfamily.</text>
</comment>
<keyword evidence="4" id="KW-0808">Transferase</keyword>
<evidence type="ECO:0000256" key="11">
    <source>
        <dbReference type="ARBA" id="ARBA00025721"/>
    </source>
</evidence>
<dbReference type="AlphaFoldDB" id="A0A6G1SJ38"/>
<accession>A0A6G1SJ38</accession>
<dbReference type="EMBL" id="GGYP01005763">
    <property type="protein sequence ID" value="MDE50534.1"/>
    <property type="molecule type" value="Transcribed_RNA"/>
</dbReference>
<dbReference type="CDD" id="cd16789">
    <property type="entry name" value="mRING-HC-C3HC5_MGRN1-like"/>
    <property type="match status" value="1"/>
</dbReference>
<gene>
    <name evidence="15" type="primary">rnf157</name>
    <name evidence="15" type="ORF">g.10688</name>
</gene>
<evidence type="ECO:0000256" key="2">
    <source>
        <dbReference type="ARBA" id="ARBA00004906"/>
    </source>
</evidence>
<dbReference type="InterPro" id="IPR058981">
    <property type="entry name" value="MGRN1/RNF157-like_N"/>
</dbReference>
<dbReference type="InterPro" id="IPR045195">
    <property type="entry name" value="LOG2-like_mRING_C3HC5"/>
</dbReference>
<evidence type="ECO:0000259" key="14">
    <source>
        <dbReference type="PROSITE" id="PS50089"/>
    </source>
</evidence>
<keyword evidence="10" id="KW-0449">Lipoprotein</keyword>
<name>A0A6G1SJ38_9ACAR</name>
<dbReference type="Gene3D" id="3.30.40.10">
    <property type="entry name" value="Zinc/RING finger domain, C3HC4 (zinc finger)"/>
    <property type="match status" value="1"/>
</dbReference>
<feature type="domain" description="RING-type" evidence="14">
    <location>
        <begin position="643"/>
        <end position="682"/>
    </location>
</feature>
<keyword evidence="7 12" id="KW-0863">Zinc-finger</keyword>
<dbReference type="InterPro" id="IPR045194">
    <property type="entry name" value="MGRN1/RNF157-like"/>
</dbReference>
<evidence type="ECO:0000256" key="13">
    <source>
        <dbReference type="SAM" id="MobiDB-lite"/>
    </source>
</evidence>
<evidence type="ECO:0000256" key="9">
    <source>
        <dbReference type="ARBA" id="ARBA00022833"/>
    </source>
</evidence>
<comment type="pathway">
    <text evidence="2">Protein modification; protein ubiquitination.</text>
</comment>
<organism evidence="15">
    <name type="scientific">Aceria tosichella</name>
    <name type="common">wheat curl mite</name>
    <dbReference type="NCBI Taxonomy" id="561515"/>
    <lineage>
        <taxon>Eukaryota</taxon>
        <taxon>Metazoa</taxon>
        <taxon>Ecdysozoa</taxon>
        <taxon>Arthropoda</taxon>
        <taxon>Chelicerata</taxon>
        <taxon>Arachnida</taxon>
        <taxon>Acari</taxon>
        <taxon>Acariformes</taxon>
        <taxon>Trombidiformes</taxon>
        <taxon>Prostigmata</taxon>
        <taxon>Eupodina</taxon>
        <taxon>Eriophyoidea</taxon>
        <taxon>Eriophyidae</taxon>
        <taxon>Eriophyinae</taxon>
        <taxon>Aceriini</taxon>
        <taxon>Aceria</taxon>
    </lineage>
</organism>
<dbReference type="GO" id="GO:0061630">
    <property type="term" value="F:ubiquitin protein ligase activity"/>
    <property type="evidence" value="ECO:0007669"/>
    <property type="project" value="UniProtKB-EC"/>
</dbReference>
<feature type="compositionally biased region" description="Polar residues" evidence="13">
    <location>
        <begin position="314"/>
        <end position="330"/>
    </location>
</feature>
<feature type="region of interest" description="Disordered" evidence="13">
    <location>
        <begin position="734"/>
        <end position="768"/>
    </location>
</feature>
<dbReference type="PANTHER" id="PTHR22996">
    <property type="entry name" value="MAHOGUNIN"/>
    <property type="match status" value="1"/>
</dbReference>
<evidence type="ECO:0000256" key="12">
    <source>
        <dbReference type="PROSITE-ProRule" id="PRU00175"/>
    </source>
</evidence>
<feature type="region of interest" description="Disordered" evidence="13">
    <location>
        <begin position="117"/>
        <end position="144"/>
    </location>
</feature>
<feature type="compositionally biased region" description="Basic and acidic residues" evidence="13">
    <location>
        <begin position="221"/>
        <end position="232"/>
    </location>
</feature>
<dbReference type="Pfam" id="PF26192">
    <property type="entry name" value="RNF157-like_N"/>
    <property type="match status" value="1"/>
</dbReference>
<dbReference type="PROSITE" id="PS50089">
    <property type="entry name" value="ZF_RING_2"/>
    <property type="match status" value="1"/>
</dbReference>
<feature type="compositionally biased region" description="Basic and acidic residues" evidence="13">
    <location>
        <begin position="331"/>
        <end position="358"/>
    </location>
</feature>
<dbReference type="GO" id="GO:0005737">
    <property type="term" value="C:cytoplasm"/>
    <property type="evidence" value="ECO:0007669"/>
    <property type="project" value="TreeGrafter"/>
</dbReference>
<proteinExistence type="inferred from homology"/>
<evidence type="ECO:0000256" key="5">
    <source>
        <dbReference type="ARBA" id="ARBA00022707"/>
    </source>
</evidence>
<dbReference type="EC" id="2.3.2.27" evidence="3"/>
<evidence type="ECO:0000256" key="3">
    <source>
        <dbReference type="ARBA" id="ARBA00012483"/>
    </source>
</evidence>
<sequence>MGLTISRLYLDIRHFRRRRSQQDESMHGYSMNKNYFCNYFYMGGERFEANDPNYLFGDNCDLNFLTCTKPYSIPYKKAQQNLLSNLNMKQKAINKVSSRMSSLSSPLNILTGRHRQISQSHKQDAQTQTLNHTKGISSGPEPSQPLVMLVHIRKETLRLIKTSNIHNIDSDQNSPTNTASISNATPMKVDFSGTASDCVDGNHLGASAKVQAIDTNKNDRQLSKTIETDKPTTELNRTAHYSKIQRDSDSSSLSSNSSSSAHSTLTSRSGYTSVRDVPPSDCASDENDECYQDALNEPTANVSTNGADDDNESVKVQQQTSHDNVTSSTKEGYDIRITIDPDTDQRNDESKQLGDISQKKALDKFRSDKIKNSAGTESKVLLTRLNPGGAVATAAAAHGNTVEKVSNEAKRVVPDQVYNIEFMFDSEVDCSIRVFYFCTRDVTSNNVSYKPQHATYKSKTYTYKKGLNQKFQQPEHTFQPYLFDEDLLIYKPLDLDGNYNSGAVFPIVIHCAALEGPTPRQSQSLVATVEKSQLDDSYSIKPLKQLLFVDGVQYILQDIYGIENKSILTSHNQRRSSMRTRLHRNLRSSSGSLYSHSNMGSNLNLSDTASIASVIEGDYGENRDSLTGTTQHRSFVSENTFECVICMSDERDTMLLPCRHLCLCSSCAQSLRYQANSCPICRCPFKAALNIRVIQREQYLQPRSWSNSEASTDGLAIETFVKGQAAAPVASAFPASQNNPETSGTSHSVHESSCLEMRTMNSGGKDKR</sequence>
<protein>
    <recommendedName>
        <fullName evidence="3">RING-type E3 ubiquitin transferase</fullName>
        <ecNumber evidence="3">2.3.2.27</ecNumber>
    </recommendedName>
</protein>
<evidence type="ECO:0000256" key="10">
    <source>
        <dbReference type="ARBA" id="ARBA00023288"/>
    </source>
</evidence>
<evidence type="ECO:0000256" key="6">
    <source>
        <dbReference type="ARBA" id="ARBA00022723"/>
    </source>
</evidence>
<feature type="region of interest" description="Disordered" evidence="13">
    <location>
        <begin position="221"/>
        <end position="358"/>
    </location>
</feature>
<dbReference type="SUPFAM" id="SSF57850">
    <property type="entry name" value="RING/U-box"/>
    <property type="match status" value="1"/>
</dbReference>
<dbReference type="Pfam" id="PF13920">
    <property type="entry name" value="zf-C3HC4_3"/>
    <property type="match status" value="1"/>
</dbReference>
<evidence type="ECO:0000313" key="15">
    <source>
        <dbReference type="EMBL" id="MDE50534.1"/>
    </source>
</evidence>
<evidence type="ECO:0000256" key="7">
    <source>
        <dbReference type="ARBA" id="ARBA00022771"/>
    </source>
</evidence>
<dbReference type="InterPro" id="IPR013083">
    <property type="entry name" value="Znf_RING/FYVE/PHD"/>
</dbReference>
<feature type="compositionally biased region" description="Low complexity" evidence="13">
    <location>
        <begin position="250"/>
        <end position="269"/>
    </location>
</feature>
<feature type="compositionally biased region" description="Polar residues" evidence="13">
    <location>
        <begin position="737"/>
        <end position="747"/>
    </location>
</feature>
<dbReference type="InterPro" id="IPR001841">
    <property type="entry name" value="Znf_RING"/>
</dbReference>
<keyword evidence="8" id="KW-0833">Ubl conjugation pathway</keyword>
<evidence type="ECO:0000256" key="4">
    <source>
        <dbReference type="ARBA" id="ARBA00022679"/>
    </source>
</evidence>
<keyword evidence="6" id="KW-0479">Metal-binding</keyword>
<keyword evidence="9" id="KW-0862">Zinc</keyword>
<dbReference type="SMART" id="SM00184">
    <property type="entry name" value="RING"/>
    <property type="match status" value="1"/>
</dbReference>
<feature type="compositionally biased region" description="Polar residues" evidence="13">
    <location>
        <begin position="117"/>
        <end position="136"/>
    </location>
</feature>
<dbReference type="GO" id="GO:0008270">
    <property type="term" value="F:zinc ion binding"/>
    <property type="evidence" value="ECO:0007669"/>
    <property type="project" value="UniProtKB-KW"/>
</dbReference>
<evidence type="ECO:0000256" key="8">
    <source>
        <dbReference type="ARBA" id="ARBA00022786"/>
    </source>
</evidence>